<dbReference type="PANTHER" id="PTHR22891">
    <property type="entry name" value="EUKARYOTIC TRANSLATION INITIATION FACTOR 2C"/>
    <property type="match status" value="1"/>
</dbReference>
<keyword evidence="1" id="KW-0195">Cyclin</keyword>
<dbReference type="SMART" id="SM00950">
    <property type="entry name" value="Piwi"/>
    <property type="match status" value="1"/>
</dbReference>
<dbReference type="SUPFAM" id="SSF47954">
    <property type="entry name" value="Cyclin-like"/>
    <property type="match status" value="3"/>
</dbReference>
<dbReference type="GO" id="GO:0003676">
    <property type="term" value="F:nucleic acid binding"/>
    <property type="evidence" value="ECO:0007669"/>
    <property type="project" value="InterPro"/>
</dbReference>
<dbReference type="Gene3D" id="1.10.472.10">
    <property type="entry name" value="Cyclin-like"/>
    <property type="match status" value="2"/>
</dbReference>
<reference evidence="3" key="2">
    <citation type="submission" date="2023-05" db="EMBL/GenBank/DDBJ databases">
        <authorList>
            <person name="Schelkunov M.I."/>
        </authorList>
    </citation>
    <scope>NUCLEOTIDE SEQUENCE</scope>
    <source>
        <strain evidence="3">Hsosn_3</strain>
        <tissue evidence="3">Leaf</tissue>
    </source>
</reference>
<dbReference type="Gene3D" id="3.30.420.10">
    <property type="entry name" value="Ribonuclease H-like superfamily/Ribonuclease H"/>
    <property type="match status" value="1"/>
</dbReference>
<protein>
    <recommendedName>
        <fullName evidence="2">Piwi domain-containing protein</fullName>
    </recommendedName>
</protein>
<dbReference type="SUPFAM" id="SSF53098">
    <property type="entry name" value="Ribonuclease H-like"/>
    <property type="match status" value="1"/>
</dbReference>
<dbReference type="AlphaFoldDB" id="A0AAD8HER2"/>
<evidence type="ECO:0000313" key="4">
    <source>
        <dbReference type="Proteomes" id="UP001237642"/>
    </source>
</evidence>
<dbReference type="EMBL" id="JAUIZM010000009">
    <property type="protein sequence ID" value="KAK1365273.1"/>
    <property type="molecule type" value="Genomic_DNA"/>
</dbReference>
<dbReference type="Pfam" id="PF02984">
    <property type="entry name" value="Cyclin_C"/>
    <property type="match status" value="1"/>
</dbReference>
<sequence length="367" mass="41686">MARDLHNNKLTGPEFDADCLQVNDFIAIPDNAYSREQVPLMEKSILGKLEWYLTVPTPYVFLVRYIKPLVPSDPEMENMCPFRTETLKHYTGYSEVQLRDCAKPLVSYHTAFPEKKKNSDIYGLWKNKSLSDFGMATQCVSPTRINDHYLTNVLLKINSKGAALLDFYSTTNGQKPSQIVVFRDGVSESQFSQVLDNELDQMIKAYQHLREENIPKFTVIVAQKLFQAGGVPENFPLGTVVDTKIVHPRNYYLYMCAQAGLIVPKEYYFNLCSMLNLLWGLCAQLVANGQLVAEKTAKKDGLITNIDATDVDDELAAVEYVRELQLVGICRMLIACKYEEIWAPEVNDFIAISDNAYSRKQGLLMEK</sequence>
<dbReference type="InterPro" id="IPR006671">
    <property type="entry name" value="Cyclin_N"/>
</dbReference>
<dbReference type="InterPro" id="IPR003165">
    <property type="entry name" value="Piwi"/>
</dbReference>
<name>A0AAD8HER2_9APIA</name>
<dbReference type="Pfam" id="PF00134">
    <property type="entry name" value="Cyclin_N"/>
    <property type="match status" value="2"/>
</dbReference>
<dbReference type="InterPro" id="IPR036915">
    <property type="entry name" value="Cyclin-like_sf"/>
</dbReference>
<gene>
    <name evidence="3" type="ORF">POM88_040834</name>
</gene>
<comment type="caution">
    <text evidence="3">The sequence shown here is derived from an EMBL/GenBank/DDBJ whole genome shotgun (WGS) entry which is preliminary data.</text>
</comment>
<dbReference type="PROSITE" id="PS50822">
    <property type="entry name" value="PIWI"/>
    <property type="match status" value="1"/>
</dbReference>
<keyword evidence="4" id="KW-1185">Reference proteome</keyword>
<accession>A0AAD8HER2</accession>
<dbReference type="Proteomes" id="UP001237642">
    <property type="component" value="Unassembled WGS sequence"/>
</dbReference>
<evidence type="ECO:0000256" key="1">
    <source>
        <dbReference type="ARBA" id="ARBA00023127"/>
    </source>
</evidence>
<dbReference type="InterPro" id="IPR012337">
    <property type="entry name" value="RNaseH-like_sf"/>
</dbReference>
<dbReference type="InterPro" id="IPR036397">
    <property type="entry name" value="RNaseH_sf"/>
</dbReference>
<dbReference type="InterPro" id="IPR004367">
    <property type="entry name" value="Cyclin_C-dom"/>
</dbReference>
<proteinExistence type="predicted"/>
<organism evidence="3 4">
    <name type="scientific">Heracleum sosnowskyi</name>
    <dbReference type="NCBI Taxonomy" id="360622"/>
    <lineage>
        <taxon>Eukaryota</taxon>
        <taxon>Viridiplantae</taxon>
        <taxon>Streptophyta</taxon>
        <taxon>Embryophyta</taxon>
        <taxon>Tracheophyta</taxon>
        <taxon>Spermatophyta</taxon>
        <taxon>Magnoliopsida</taxon>
        <taxon>eudicotyledons</taxon>
        <taxon>Gunneridae</taxon>
        <taxon>Pentapetalae</taxon>
        <taxon>asterids</taxon>
        <taxon>campanulids</taxon>
        <taxon>Apiales</taxon>
        <taxon>Apiaceae</taxon>
        <taxon>Apioideae</taxon>
        <taxon>apioid superclade</taxon>
        <taxon>Tordylieae</taxon>
        <taxon>Tordyliinae</taxon>
        <taxon>Heracleum</taxon>
    </lineage>
</organism>
<dbReference type="Pfam" id="PF02171">
    <property type="entry name" value="Piwi"/>
    <property type="match status" value="1"/>
</dbReference>
<reference evidence="3" key="1">
    <citation type="submission" date="2023-02" db="EMBL/GenBank/DDBJ databases">
        <title>Genome of toxic invasive species Heracleum sosnowskyi carries increased number of genes despite the absence of recent whole-genome duplications.</title>
        <authorList>
            <person name="Schelkunov M."/>
            <person name="Shtratnikova V."/>
            <person name="Makarenko M."/>
            <person name="Klepikova A."/>
            <person name="Omelchenko D."/>
            <person name="Novikova G."/>
            <person name="Obukhova E."/>
            <person name="Bogdanov V."/>
            <person name="Penin A."/>
            <person name="Logacheva M."/>
        </authorList>
    </citation>
    <scope>NUCLEOTIDE SEQUENCE</scope>
    <source>
        <strain evidence="3">Hsosn_3</strain>
        <tissue evidence="3">Leaf</tissue>
    </source>
</reference>
<feature type="domain" description="Piwi" evidence="2">
    <location>
        <begin position="164"/>
        <end position="224"/>
    </location>
</feature>
<evidence type="ECO:0000259" key="2">
    <source>
        <dbReference type="PROSITE" id="PS50822"/>
    </source>
</evidence>
<evidence type="ECO:0000313" key="3">
    <source>
        <dbReference type="EMBL" id="KAK1365273.1"/>
    </source>
</evidence>